<dbReference type="STRING" id="1798704.A3J93_05640"/>
<dbReference type="EMBL" id="MFQZ01000007">
    <property type="protein sequence ID" value="OGH88104.1"/>
    <property type="molecule type" value="Genomic_DNA"/>
</dbReference>
<sequence length="141" mass="16220">MPFAGRPENDKFNKFTNYAKGNRHTTGYYCCAKTIIGKNQGNKFMSTESKQQIIERRKEIERELVDMLKETESDFSLQHVKDAIFHEEDSDDMMKVVAMFDRGGGASELENILELVSDAWNYFPHQALNGLSPAEKLLKHK</sequence>
<comment type="caution">
    <text evidence="1">The sequence shown here is derived from an EMBL/GenBank/DDBJ whole genome shotgun (WGS) entry which is preliminary data.</text>
</comment>
<dbReference type="AlphaFoldDB" id="A0A1F6NWT7"/>
<name>A0A1F6NWT7_9BACT</name>
<proteinExistence type="predicted"/>
<accession>A0A1F6NWT7</accession>
<gene>
    <name evidence="1" type="ORF">A3J93_05640</name>
</gene>
<organism evidence="1 2">
    <name type="scientific">Candidatus Magasanikbacteria bacterium RIFOXYC2_FULL_42_28</name>
    <dbReference type="NCBI Taxonomy" id="1798704"/>
    <lineage>
        <taxon>Bacteria</taxon>
        <taxon>Candidatus Magasanikiibacteriota</taxon>
    </lineage>
</organism>
<evidence type="ECO:0000313" key="1">
    <source>
        <dbReference type="EMBL" id="OGH88104.1"/>
    </source>
</evidence>
<evidence type="ECO:0000313" key="2">
    <source>
        <dbReference type="Proteomes" id="UP000177907"/>
    </source>
</evidence>
<reference evidence="1 2" key="1">
    <citation type="journal article" date="2016" name="Nat. Commun.">
        <title>Thousands of microbial genomes shed light on interconnected biogeochemical processes in an aquifer system.</title>
        <authorList>
            <person name="Anantharaman K."/>
            <person name="Brown C.T."/>
            <person name="Hug L.A."/>
            <person name="Sharon I."/>
            <person name="Castelle C.J."/>
            <person name="Probst A.J."/>
            <person name="Thomas B.C."/>
            <person name="Singh A."/>
            <person name="Wilkins M.J."/>
            <person name="Karaoz U."/>
            <person name="Brodie E.L."/>
            <person name="Williams K.H."/>
            <person name="Hubbard S.S."/>
            <person name="Banfield J.F."/>
        </authorList>
    </citation>
    <scope>NUCLEOTIDE SEQUENCE [LARGE SCALE GENOMIC DNA]</scope>
</reference>
<protein>
    <submittedName>
        <fullName evidence="1">Uncharacterized protein</fullName>
    </submittedName>
</protein>
<dbReference type="Proteomes" id="UP000177907">
    <property type="component" value="Unassembled WGS sequence"/>
</dbReference>